<keyword evidence="1" id="KW-0472">Membrane</keyword>
<dbReference type="Pfam" id="PF02953">
    <property type="entry name" value="zf-Tim10_DDP"/>
    <property type="match status" value="1"/>
</dbReference>
<comment type="subunit">
    <text evidence="1">Heterohexamer.</text>
</comment>
<sequence>MDNMNNDPEMQQMLARQELFENMSRIQKVCWDKCMTEGVDSYLSPKQEKCLEYCTDRFVDAIVIGTSRINQRLSGGSR</sequence>
<dbReference type="Gene3D" id="1.10.287.810">
    <property type="entry name" value="Mitochondrial import inner membrane translocase subunit tim13 like domains"/>
    <property type="match status" value="1"/>
</dbReference>
<dbReference type="InterPro" id="IPR035427">
    <property type="entry name" value="Tim10-like_dom_sf"/>
</dbReference>
<keyword evidence="1" id="KW-0811">Translocation</keyword>
<dbReference type="SUPFAM" id="SSF144122">
    <property type="entry name" value="Tim10-like"/>
    <property type="match status" value="1"/>
</dbReference>
<keyword evidence="1" id="KW-0813">Transport</keyword>
<reference evidence="3" key="1">
    <citation type="submission" date="2021-02" db="EMBL/GenBank/DDBJ databases">
        <authorList>
            <person name="Nowell W R."/>
        </authorList>
    </citation>
    <scope>NUCLEOTIDE SEQUENCE</scope>
    <source>
        <strain evidence="3">Ploen Becks lab</strain>
    </source>
</reference>
<accession>A0A813RE98</accession>
<evidence type="ECO:0000256" key="1">
    <source>
        <dbReference type="RuleBase" id="RU367043"/>
    </source>
</evidence>
<dbReference type="GO" id="GO:0005743">
    <property type="term" value="C:mitochondrial inner membrane"/>
    <property type="evidence" value="ECO:0007669"/>
    <property type="project" value="UniProtKB-SubCell"/>
</dbReference>
<dbReference type="OrthoDB" id="344165at2759"/>
<keyword evidence="1" id="KW-0653">Protein transport</keyword>
<dbReference type="AlphaFoldDB" id="A0A813RE98"/>
<dbReference type="InterPro" id="IPR004217">
    <property type="entry name" value="Tim10-like"/>
</dbReference>
<comment type="subcellular location">
    <subcellularLocation>
        <location evidence="1">Mitochondrion inner membrane</location>
        <topology evidence="1">Peripheral membrane protein</topology>
        <orientation evidence="1">Intermembrane side</orientation>
    </subcellularLocation>
</comment>
<keyword evidence="4" id="KW-1185">Reference proteome</keyword>
<name>A0A813RE98_9BILA</name>
<dbReference type="GO" id="GO:0015031">
    <property type="term" value="P:protein transport"/>
    <property type="evidence" value="ECO:0007669"/>
    <property type="project" value="UniProtKB-KW"/>
</dbReference>
<evidence type="ECO:0000259" key="2">
    <source>
        <dbReference type="Pfam" id="PF02953"/>
    </source>
</evidence>
<keyword evidence="1" id="KW-0143">Chaperone</keyword>
<proteinExistence type="inferred from homology"/>
<dbReference type="EMBL" id="CAJNOC010000585">
    <property type="protein sequence ID" value="CAF0779838.1"/>
    <property type="molecule type" value="Genomic_DNA"/>
</dbReference>
<keyword evidence="1" id="KW-0999">Mitochondrion inner membrane</keyword>
<gene>
    <name evidence="3" type="ORF">OXX778_LOCUS5399</name>
</gene>
<comment type="domain">
    <text evidence="1">The twin CX3C motif contains 4 conserved Cys residues that form 2 disulfide bonds in the mitochondrial intermembrane space.</text>
</comment>
<evidence type="ECO:0000313" key="4">
    <source>
        <dbReference type="Proteomes" id="UP000663879"/>
    </source>
</evidence>
<comment type="similarity">
    <text evidence="1">Belongs to the small Tim family.</text>
</comment>
<comment type="caution">
    <text evidence="3">The sequence shown here is derived from an EMBL/GenBank/DDBJ whole genome shotgun (WGS) entry which is preliminary data.</text>
</comment>
<evidence type="ECO:0000313" key="3">
    <source>
        <dbReference type="EMBL" id="CAF0779838.1"/>
    </source>
</evidence>
<organism evidence="3 4">
    <name type="scientific">Brachionus calyciflorus</name>
    <dbReference type="NCBI Taxonomy" id="104777"/>
    <lineage>
        <taxon>Eukaryota</taxon>
        <taxon>Metazoa</taxon>
        <taxon>Spiralia</taxon>
        <taxon>Gnathifera</taxon>
        <taxon>Rotifera</taxon>
        <taxon>Eurotatoria</taxon>
        <taxon>Monogononta</taxon>
        <taxon>Pseudotrocha</taxon>
        <taxon>Ploima</taxon>
        <taxon>Brachionidae</taxon>
        <taxon>Brachionus</taxon>
    </lineage>
</organism>
<feature type="domain" description="Tim10-like" evidence="2">
    <location>
        <begin position="10"/>
        <end position="62"/>
    </location>
</feature>
<comment type="function">
    <text evidence="1">Mitochondrial intermembrane chaperone that participates in the import and insertion of some multi-pass transmembrane proteins into the mitochondrial inner membrane. Also required for the transfer of beta-barrel precursors from the TOM complex to the sorting and assembly machinery (SAM complex) of the outer membrane. Acts as a chaperone-like protein that protects the hydrophobic precursors from aggregation and guide them through the mitochondrial intermembrane space.</text>
</comment>
<keyword evidence="1" id="KW-1015">Disulfide bond</keyword>
<keyword evidence="1" id="KW-0496">Mitochondrion</keyword>
<protein>
    <recommendedName>
        <fullName evidence="1">Mitochondrial import inner membrane translocase subunit</fullName>
    </recommendedName>
</protein>
<dbReference type="Proteomes" id="UP000663879">
    <property type="component" value="Unassembled WGS sequence"/>
</dbReference>